<protein>
    <submittedName>
        <fullName evidence="1">Uncharacterized protein</fullName>
    </submittedName>
</protein>
<reference evidence="1" key="1">
    <citation type="journal article" date="2014" name="Int. J. Syst. Evol. Microbiol.">
        <title>Complete genome sequence of Corynebacterium casei LMG S-19264T (=DSM 44701T), isolated from a smear-ripened cheese.</title>
        <authorList>
            <consortium name="US DOE Joint Genome Institute (JGI-PGF)"/>
            <person name="Walter F."/>
            <person name="Albersmeier A."/>
            <person name="Kalinowski J."/>
            <person name="Ruckert C."/>
        </authorList>
    </citation>
    <scope>NUCLEOTIDE SEQUENCE</scope>
    <source>
        <strain evidence="1">KCTC 12710</strain>
    </source>
</reference>
<sequence length="78" mass="8427">MLNSNAVHILLTVNPSIKLPANTIIKALIMSKNKPKVNTVIGSVKMTKIGFTNKFNKANTIDTIIAVVYPSTFTPGKT</sequence>
<reference evidence="1" key="2">
    <citation type="submission" date="2020-09" db="EMBL/GenBank/DDBJ databases">
        <authorList>
            <person name="Sun Q."/>
            <person name="Kim S."/>
        </authorList>
    </citation>
    <scope>NUCLEOTIDE SEQUENCE</scope>
    <source>
        <strain evidence="1">KCTC 12710</strain>
    </source>
</reference>
<dbReference type="EMBL" id="BMWZ01000002">
    <property type="protein sequence ID" value="GGZ73834.1"/>
    <property type="molecule type" value="Genomic_DNA"/>
</dbReference>
<proteinExistence type="predicted"/>
<evidence type="ECO:0000313" key="1">
    <source>
        <dbReference type="EMBL" id="GGZ73834.1"/>
    </source>
</evidence>
<gene>
    <name evidence="1" type="ORF">GCM10007028_08890</name>
</gene>
<dbReference type="Proteomes" id="UP000636004">
    <property type="component" value="Unassembled WGS sequence"/>
</dbReference>
<comment type="caution">
    <text evidence="1">The sequence shown here is derived from an EMBL/GenBank/DDBJ whole genome shotgun (WGS) entry which is preliminary data.</text>
</comment>
<name>A0A918V5T1_9FLAO</name>
<organism evidence="1 2">
    <name type="scientific">Algibacter mikhailovii</name>
    <dbReference type="NCBI Taxonomy" id="425498"/>
    <lineage>
        <taxon>Bacteria</taxon>
        <taxon>Pseudomonadati</taxon>
        <taxon>Bacteroidota</taxon>
        <taxon>Flavobacteriia</taxon>
        <taxon>Flavobacteriales</taxon>
        <taxon>Flavobacteriaceae</taxon>
        <taxon>Algibacter</taxon>
    </lineage>
</organism>
<dbReference type="AlphaFoldDB" id="A0A918V5T1"/>
<evidence type="ECO:0000313" key="2">
    <source>
        <dbReference type="Proteomes" id="UP000636004"/>
    </source>
</evidence>
<accession>A0A918V5T1</accession>
<keyword evidence="2" id="KW-1185">Reference proteome</keyword>